<protein>
    <recommendedName>
        <fullName evidence="12">Protease HtpX homolog</fullName>
        <ecNumber evidence="12">3.4.24.-</ecNumber>
    </recommendedName>
</protein>
<dbReference type="CDD" id="cd07340">
    <property type="entry name" value="M48B_Htpx_like"/>
    <property type="match status" value="1"/>
</dbReference>
<comment type="subcellular location">
    <subcellularLocation>
        <location evidence="1 12">Cell membrane</location>
        <topology evidence="1 12">Multi-pass membrane protein</topology>
    </subcellularLocation>
</comment>
<evidence type="ECO:0000313" key="15">
    <source>
        <dbReference type="Proteomes" id="UP001218034"/>
    </source>
</evidence>
<evidence type="ECO:0000256" key="8">
    <source>
        <dbReference type="ARBA" id="ARBA00022833"/>
    </source>
</evidence>
<evidence type="ECO:0000256" key="2">
    <source>
        <dbReference type="ARBA" id="ARBA00009779"/>
    </source>
</evidence>
<evidence type="ECO:0000256" key="6">
    <source>
        <dbReference type="ARBA" id="ARBA00022723"/>
    </source>
</evidence>
<keyword evidence="15" id="KW-1185">Reference proteome</keyword>
<sequence>MMLEDQITWNRRKSYLLLFFVPLILLALIFVSGRIFVPRASPFLILAAGSGISVLYVLYSYFRSDEMILRVVGAQKADEEKYKQLYDLMEGLSISSGTPMPELYVQEKKEINAFATGRKPEDGKVCVTKGALEKLEKDELEGVLAHELAHIKNHDILFMTVAVALIGMISILSEILLHSMFFGGDDEAPPWAIGVGIALAILAPISARMVQLAMSRKREYLADASGAKMTRYPDGLADALEKISNQHSKMEVNKAVSHLYFSNPFGSGKSLMSTHPPIEERIKRLREM</sequence>
<dbReference type="EC" id="3.4.24.-" evidence="12"/>
<evidence type="ECO:0000256" key="3">
    <source>
        <dbReference type="ARBA" id="ARBA00022475"/>
    </source>
</evidence>
<feature type="transmembrane region" description="Helical" evidence="12">
    <location>
        <begin position="15"/>
        <end position="37"/>
    </location>
</feature>
<proteinExistence type="inferred from homology"/>
<keyword evidence="8 12" id="KW-0862">Zinc</keyword>
<dbReference type="InterPro" id="IPR001915">
    <property type="entry name" value="Peptidase_M48"/>
</dbReference>
<reference evidence="14 15" key="1">
    <citation type="submission" date="2022-09" db="EMBL/GenBank/DDBJ databases">
        <title>Xylan utilization by haloarchaea-nanohaloarchaea associations.</title>
        <authorList>
            <person name="Yakimov M."/>
        </authorList>
    </citation>
    <scope>NUCLEOTIDE SEQUENCE [LARGE SCALE GENOMIC DNA]</scope>
    <source>
        <strain evidence="14 15">SVXNc</strain>
    </source>
</reference>
<keyword evidence="14" id="KW-0346">Stress response</keyword>
<evidence type="ECO:0000256" key="5">
    <source>
        <dbReference type="ARBA" id="ARBA00022692"/>
    </source>
</evidence>
<gene>
    <name evidence="12 14" type="primary">htpX</name>
    <name evidence="14" type="ORF">SVXNc_0447</name>
</gene>
<evidence type="ECO:0000259" key="13">
    <source>
        <dbReference type="Pfam" id="PF01435"/>
    </source>
</evidence>
<dbReference type="Pfam" id="PF01435">
    <property type="entry name" value="Peptidase_M48"/>
    <property type="match status" value="1"/>
</dbReference>
<comment type="similarity">
    <text evidence="2 12">Belongs to the peptidase M48B family.</text>
</comment>
<dbReference type="HAMAP" id="MF_00188">
    <property type="entry name" value="Pept_M48_protease_HtpX"/>
    <property type="match status" value="1"/>
</dbReference>
<feature type="binding site" evidence="12">
    <location>
        <position position="150"/>
    </location>
    <ligand>
        <name>Zn(2+)</name>
        <dbReference type="ChEBI" id="CHEBI:29105"/>
        <note>catalytic</note>
    </ligand>
</feature>
<feature type="active site" evidence="12">
    <location>
        <position position="147"/>
    </location>
</feature>
<dbReference type="PANTHER" id="PTHR43221:SF1">
    <property type="entry name" value="PROTEASE HTPX"/>
    <property type="match status" value="1"/>
</dbReference>
<dbReference type="InterPro" id="IPR022919">
    <property type="entry name" value="Pept_M48_protease_HtpX"/>
</dbReference>
<dbReference type="RefSeq" id="WP_347722340.1">
    <property type="nucleotide sequence ID" value="NZ_CP104395.1"/>
</dbReference>
<keyword evidence="11 12" id="KW-0472">Membrane</keyword>
<dbReference type="PANTHER" id="PTHR43221">
    <property type="entry name" value="PROTEASE HTPX"/>
    <property type="match status" value="1"/>
</dbReference>
<evidence type="ECO:0000256" key="12">
    <source>
        <dbReference type="HAMAP-Rule" id="MF_00188"/>
    </source>
</evidence>
<evidence type="ECO:0000256" key="1">
    <source>
        <dbReference type="ARBA" id="ARBA00004651"/>
    </source>
</evidence>
<feature type="transmembrane region" description="Helical" evidence="12">
    <location>
        <begin position="191"/>
        <end position="210"/>
    </location>
</feature>
<feature type="transmembrane region" description="Helical" evidence="12">
    <location>
        <begin position="156"/>
        <end position="179"/>
    </location>
</feature>
<name>A0ABY8CHJ1_9ARCH</name>
<feature type="binding site" evidence="12">
    <location>
        <position position="219"/>
    </location>
    <ligand>
        <name>Zn(2+)</name>
        <dbReference type="ChEBI" id="CHEBI:29105"/>
        <note>catalytic</note>
    </ligand>
</feature>
<dbReference type="Proteomes" id="UP001218034">
    <property type="component" value="Chromosome"/>
</dbReference>
<evidence type="ECO:0000313" key="14">
    <source>
        <dbReference type="EMBL" id="WEL19470.1"/>
    </source>
</evidence>
<feature type="transmembrane region" description="Helical" evidence="12">
    <location>
        <begin position="43"/>
        <end position="62"/>
    </location>
</feature>
<evidence type="ECO:0000256" key="11">
    <source>
        <dbReference type="ARBA" id="ARBA00023136"/>
    </source>
</evidence>
<keyword evidence="3 12" id="KW-1003">Cell membrane</keyword>
<keyword evidence="4 12" id="KW-0645">Protease</keyword>
<accession>A0ABY8CHJ1</accession>
<evidence type="ECO:0000256" key="9">
    <source>
        <dbReference type="ARBA" id="ARBA00022989"/>
    </source>
</evidence>
<evidence type="ECO:0000256" key="4">
    <source>
        <dbReference type="ARBA" id="ARBA00022670"/>
    </source>
</evidence>
<keyword evidence="10 12" id="KW-0482">Metalloprotease</keyword>
<evidence type="ECO:0000256" key="10">
    <source>
        <dbReference type="ARBA" id="ARBA00023049"/>
    </source>
</evidence>
<dbReference type="Gene3D" id="3.30.2010.10">
    <property type="entry name" value="Metalloproteases ('zincins'), catalytic domain"/>
    <property type="match status" value="1"/>
</dbReference>
<keyword evidence="6 12" id="KW-0479">Metal-binding</keyword>
<keyword evidence="7 12" id="KW-0378">Hydrolase</keyword>
<organism evidence="14 15">
    <name type="scientific">Candidatus Nanohalococcus occultus</name>
    <dbReference type="NCBI Taxonomy" id="2978047"/>
    <lineage>
        <taxon>Archaea</taxon>
        <taxon>Candidatus Nanohalarchaeota</taxon>
        <taxon>Candidatus Nanohalarchaeota incertae sedis</taxon>
        <taxon>Candidatus Nanohalococcus</taxon>
    </lineage>
</organism>
<dbReference type="GeneID" id="90589884"/>
<evidence type="ECO:0000256" key="7">
    <source>
        <dbReference type="ARBA" id="ARBA00022801"/>
    </source>
</evidence>
<keyword evidence="9 12" id="KW-1133">Transmembrane helix</keyword>
<comment type="cofactor">
    <cofactor evidence="12">
        <name>Zn(2+)</name>
        <dbReference type="ChEBI" id="CHEBI:29105"/>
    </cofactor>
    <text evidence="12">Binds 1 zinc ion per subunit.</text>
</comment>
<dbReference type="EMBL" id="CP104395">
    <property type="protein sequence ID" value="WEL19470.1"/>
    <property type="molecule type" value="Genomic_DNA"/>
</dbReference>
<feature type="domain" description="Peptidase M48" evidence="13">
    <location>
        <begin position="83"/>
        <end position="287"/>
    </location>
</feature>
<feature type="binding site" evidence="12">
    <location>
        <position position="146"/>
    </location>
    <ligand>
        <name>Zn(2+)</name>
        <dbReference type="ChEBI" id="CHEBI:29105"/>
        <note>catalytic</note>
    </ligand>
</feature>
<keyword evidence="5 12" id="KW-0812">Transmembrane</keyword>
<dbReference type="InterPro" id="IPR050083">
    <property type="entry name" value="HtpX_protease"/>
</dbReference>